<protein>
    <submittedName>
        <fullName evidence="1">Uncharacterized protein</fullName>
    </submittedName>
</protein>
<comment type="caution">
    <text evidence="1">The sequence shown here is derived from an EMBL/GenBank/DDBJ whole genome shotgun (WGS) entry which is preliminary data.</text>
</comment>
<gene>
    <name evidence="1" type="ORF">HGRIS_011185</name>
</gene>
<name>A0ABR3JVR3_9AGAR</name>
<keyword evidence="2" id="KW-1185">Reference proteome</keyword>
<dbReference type="Proteomes" id="UP001556367">
    <property type="component" value="Unassembled WGS sequence"/>
</dbReference>
<proteinExistence type="predicted"/>
<sequence>MKEKIRDNGEKIKQIEVLPYLVGNVVEILDVDPKSRKTVLTRTSTLYAKEIARLSRLLPDRQSSFRLSVSFHQSNSSLETLSVQTRTHTLFSILFLRNSI</sequence>
<evidence type="ECO:0000313" key="2">
    <source>
        <dbReference type="Proteomes" id="UP001556367"/>
    </source>
</evidence>
<accession>A0ABR3JVR3</accession>
<reference evidence="2" key="1">
    <citation type="submission" date="2024-06" db="EMBL/GenBank/DDBJ databases">
        <title>Multi-omics analyses provide insights into the biosynthesis of the anticancer antibiotic pleurotin in Hohenbuehelia grisea.</title>
        <authorList>
            <person name="Weaver J.A."/>
            <person name="Alberti F."/>
        </authorList>
    </citation>
    <scope>NUCLEOTIDE SEQUENCE [LARGE SCALE GENOMIC DNA]</scope>
    <source>
        <strain evidence="2">T-177</strain>
    </source>
</reference>
<dbReference type="EMBL" id="JASNQZ010000002">
    <property type="protein sequence ID" value="KAL0959475.1"/>
    <property type="molecule type" value="Genomic_DNA"/>
</dbReference>
<organism evidence="1 2">
    <name type="scientific">Hohenbuehelia grisea</name>
    <dbReference type="NCBI Taxonomy" id="104357"/>
    <lineage>
        <taxon>Eukaryota</taxon>
        <taxon>Fungi</taxon>
        <taxon>Dikarya</taxon>
        <taxon>Basidiomycota</taxon>
        <taxon>Agaricomycotina</taxon>
        <taxon>Agaricomycetes</taxon>
        <taxon>Agaricomycetidae</taxon>
        <taxon>Agaricales</taxon>
        <taxon>Pleurotineae</taxon>
        <taxon>Pleurotaceae</taxon>
        <taxon>Hohenbuehelia</taxon>
    </lineage>
</organism>
<evidence type="ECO:0000313" key="1">
    <source>
        <dbReference type="EMBL" id="KAL0959475.1"/>
    </source>
</evidence>